<dbReference type="SMART" id="SM00256">
    <property type="entry name" value="FBOX"/>
    <property type="match status" value="1"/>
</dbReference>
<dbReference type="NCBIfam" id="TIGR01640">
    <property type="entry name" value="F_box_assoc_1"/>
    <property type="match status" value="1"/>
</dbReference>
<accession>A0ABS8V232</accession>
<dbReference type="InterPro" id="IPR036047">
    <property type="entry name" value="F-box-like_dom_sf"/>
</dbReference>
<dbReference type="EMBL" id="JACEIK010003290">
    <property type="protein sequence ID" value="MCD9641141.1"/>
    <property type="molecule type" value="Genomic_DNA"/>
</dbReference>
<sequence>MEYEQPQRNPADVQSSSLPPELITEILIRLPVKTLLQFRSVSKSWLALISSPRFVKAHLVKNRGYIHQKLMSTCYRRTMNTIIRVCSIRSLHFESVTESSDLDCPLKRLVMIVGSVNGLVCLNFKEQIFYIWNPSIRKLKKLADLEVAPIFGRFRFGFGYDELHDDYKLVTIFCDVKVEMYSLKSDSWRKMDDFQVGEVDTFLPTLVNSKLHWLTKAGGILYIDLTDEKWGKLEHPLYGERDDCLELGMLRSDLSMFRCYERMTCVDVWVMKEYGIKESWEKIYTIKFPYCIGNWWSPIFGMSNKAMRKININILHDSISIFHDGPYVEIIGKVGSHHVSYHDRVRCNIPATQATIRNQMSRQCLCNI</sequence>
<name>A0ABS8V232_DATST</name>
<evidence type="ECO:0000259" key="1">
    <source>
        <dbReference type="PROSITE" id="PS50181"/>
    </source>
</evidence>
<dbReference type="CDD" id="cd22157">
    <property type="entry name" value="F-box_AtFBW1-like"/>
    <property type="match status" value="1"/>
</dbReference>
<dbReference type="Pfam" id="PF00646">
    <property type="entry name" value="F-box"/>
    <property type="match status" value="1"/>
</dbReference>
<evidence type="ECO:0000313" key="2">
    <source>
        <dbReference type="EMBL" id="MCD9641141.1"/>
    </source>
</evidence>
<dbReference type="InterPro" id="IPR006527">
    <property type="entry name" value="F-box-assoc_dom_typ1"/>
</dbReference>
<organism evidence="2 3">
    <name type="scientific">Datura stramonium</name>
    <name type="common">Jimsonweed</name>
    <name type="synonym">Common thornapple</name>
    <dbReference type="NCBI Taxonomy" id="4076"/>
    <lineage>
        <taxon>Eukaryota</taxon>
        <taxon>Viridiplantae</taxon>
        <taxon>Streptophyta</taxon>
        <taxon>Embryophyta</taxon>
        <taxon>Tracheophyta</taxon>
        <taxon>Spermatophyta</taxon>
        <taxon>Magnoliopsida</taxon>
        <taxon>eudicotyledons</taxon>
        <taxon>Gunneridae</taxon>
        <taxon>Pentapetalae</taxon>
        <taxon>asterids</taxon>
        <taxon>lamiids</taxon>
        <taxon>Solanales</taxon>
        <taxon>Solanaceae</taxon>
        <taxon>Solanoideae</taxon>
        <taxon>Datureae</taxon>
        <taxon>Datura</taxon>
    </lineage>
</organism>
<dbReference type="PANTHER" id="PTHR31672:SF13">
    <property type="entry name" value="F-BOX PROTEIN CPR30-LIKE"/>
    <property type="match status" value="1"/>
</dbReference>
<protein>
    <recommendedName>
        <fullName evidence="1">F-box domain-containing protein</fullName>
    </recommendedName>
</protein>
<dbReference type="InterPro" id="IPR017451">
    <property type="entry name" value="F-box-assoc_interact_dom"/>
</dbReference>
<feature type="domain" description="F-box" evidence="1">
    <location>
        <begin position="12"/>
        <end position="58"/>
    </location>
</feature>
<dbReference type="SUPFAM" id="SSF81383">
    <property type="entry name" value="F-box domain"/>
    <property type="match status" value="1"/>
</dbReference>
<reference evidence="2 3" key="1">
    <citation type="journal article" date="2021" name="BMC Genomics">
        <title>Datura genome reveals duplications of psychoactive alkaloid biosynthetic genes and high mutation rate following tissue culture.</title>
        <authorList>
            <person name="Rajewski A."/>
            <person name="Carter-House D."/>
            <person name="Stajich J."/>
            <person name="Litt A."/>
        </authorList>
    </citation>
    <scope>NUCLEOTIDE SEQUENCE [LARGE SCALE GENOMIC DNA]</scope>
    <source>
        <strain evidence="2">AR-01</strain>
    </source>
</reference>
<dbReference type="InterPro" id="IPR050796">
    <property type="entry name" value="SCF_F-box_component"/>
</dbReference>
<dbReference type="InterPro" id="IPR001810">
    <property type="entry name" value="F-box_dom"/>
</dbReference>
<dbReference type="PROSITE" id="PS50181">
    <property type="entry name" value="FBOX"/>
    <property type="match status" value="1"/>
</dbReference>
<gene>
    <name evidence="2" type="ORF">HAX54_027085</name>
</gene>
<evidence type="ECO:0000313" key="3">
    <source>
        <dbReference type="Proteomes" id="UP000823775"/>
    </source>
</evidence>
<proteinExistence type="predicted"/>
<keyword evidence="3" id="KW-1185">Reference proteome</keyword>
<dbReference type="Proteomes" id="UP000823775">
    <property type="component" value="Unassembled WGS sequence"/>
</dbReference>
<dbReference type="PANTHER" id="PTHR31672">
    <property type="entry name" value="BNACNNG10540D PROTEIN"/>
    <property type="match status" value="1"/>
</dbReference>
<comment type="caution">
    <text evidence="2">The sequence shown here is derived from an EMBL/GenBank/DDBJ whole genome shotgun (WGS) entry which is preliminary data.</text>
</comment>
<dbReference type="Gene3D" id="1.20.1280.50">
    <property type="match status" value="1"/>
</dbReference>
<dbReference type="Pfam" id="PF07734">
    <property type="entry name" value="FBA_1"/>
    <property type="match status" value="1"/>
</dbReference>